<dbReference type="Proteomes" id="UP000180166">
    <property type="component" value="Chromosome"/>
</dbReference>
<accession>A0ABC8B5S7</accession>
<sequence>MPQTHRPEYSGGRLTTYFGSRHTIEEFQRPLRRLNGDDRYSLNLAALPTPAWPDELTEADEAAMGLQYLQCAGAADALSVEIHMGVDGVSRLFTLGRPGDYDGDPEVIIPFQRGNHAPRAYPAEVFTADEAAQIFFTYYKTGSLDGDYHLREVGLDAFDKSHEASR</sequence>
<dbReference type="AlphaFoldDB" id="A0ABC8B5S7"/>
<dbReference type="RefSeq" id="WP_143161470.1">
    <property type="nucleotide sequence ID" value="NZ_AP028458.1"/>
</dbReference>
<reference evidence="1 2" key="1">
    <citation type="submission" date="2016-10" db="EMBL/GenBank/DDBJ databases">
        <title>Genome sequence of Nocardia seriolae strain EM150506, isolated from Anguila japonica.</title>
        <authorList>
            <person name="Han H.-J."/>
        </authorList>
    </citation>
    <scope>NUCLEOTIDE SEQUENCE [LARGE SCALE GENOMIC DNA]</scope>
    <source>
        <strain evidence="1 2">EM150506</strain>
    </source>
</reference>
<organism evidence="1 2">
    <name type="scientific">Nocardia seriolae</name>
    <dbReference type="NCBI Taxonomy" id="37332"/>
    <lineage>
        <taxon>Bacteria</taxon>
        <taxon>Bacillati</taxon>
        <taxon>Actinomycetota</taxon>
        <taxon>Actinomycetes</taxon>
        <taxon>Mycobacteriales</taxon>
        <taxon>Nocardiaceae</taxon>
        <taxon>Nocardia</taxon>
    </lineage>
</organism>
<dbReference type="KEGG" id="nsr:NS506_07704"/>
<gene>
    <name evidence="1" type="ORF">NS506_07704</name>
</gene>
<protein>
    <submittedName>
        <fullName evidence="1">Uncharacterized protein</fullName>
    </submittedName>
</protein>
<evidence type="ECO:0000313" key="1">
    <source>
        <dbReference type="EMBL" id="APB01723.1"/>
    </source>
</evidence>
<evidence type="ECO:0000313" key="2">
    <source>
        <dbReference type="Proteomes" id="UP000180166"/>
    </source>
</evidence>
<name>A0ABC8B5S7_9NOCA</name>
<proteinExistence type="predicted"/>
<dbReference type="EMBL" id="CP017839">
    <property type="protein sequence ID" value="APB01723.1"/>
    <property type="molecule type" value="Genomic_DNA"/>
</dbReference>